<organism evidence="7 8">
    <name type="scientific">Microbacterium bandirmense</name>
    <dbReference type="NCBI Taxonomy" id="3122050"/>
    <lineage>
        <taxon>Bacteria</taxon>
        <taxon>Bacillati</taxon>
        <taxon>Actinomycetota</taxon>
        <taxon>Actinomycetes</taxon>
        <taxon>Micrococcales</taxon>
        <taxon>Microbacteriaceae</taxon>
        <taxon>Microbacterium</taxon>
    </lineage>
</organism>
<feature type="transmembrane region" description="Helical" evidence="5">
    <location>
        <begin position="21"/>
        <end position="40"/>
    </location>
</feature>
<evidence type="ECO:0000256" key="4">
    <source>
        <dbReference type="ARBA" id="ARBA00023136"/>
    </source>
</evidence>
<evidence type="ECO:0000259" key="6">
    <source>
        <dbReference type="Pfam" id="PF04932"/>
    </source>
</evidence>
<feature type="transmembrane region" description="Helical" evidence="5">
    <location>
        <begin position="122"/>
        <end position="142"/>
    </location>
</feature>
<name>A0ABU8LB64_9MICO</name>
<feature type="transmembrane region" description="Helical" evidence="5">
    <location>
        <begin position="173"/>
        <end position="198"/>
    </location>
</feature>
<dbReference type="Pfam" id="PF04932">
    <property type="entry name" value="Wzy_C"/>
    <property type="match status" value="1"/>
</dbReference>
<dbReference type="InterPro" id="IPR051533">
    <property type="entry name" value="WaaL-like"/>
</dbReference>
<evidence type="ECO:0000313" key="8">
    <source>
        <dbReference type="Proteomes" id="UP001371224"/>
    </source>
</evidence>
<reference evidence="7 8" key="1">
    <citation type="submission" date="2024-02" db="EMBL/GenBank/DDBJ databases">
        <authorList>
            <person name="Saticioglu I.B."/>
        </authorList>
    </citation>
    <scope>NUCLEOTIDE SEQUENCE [LARGE SCALE GENOMIC DNA]</scope>
    <source>
        <strain evidence="7 8">Mu-80</strain>
    </source>
</reference>
<evidence type="ECO:0000256" key="5">
    <source>
        <dbReference type="SAM" id="Phobius"/>
    </source>
</evidence>
<comment type="subcellular location">
    <subcellularLocation>
        <location evidence="1">Membrane</location>
        <topology evidence="1">Multi-pass membrane protein</topology>
    </subcellularLocation>
</comment>
<dbReference type="RefSeq" id="WP_337331906.1">
    <property type="nucleotide sequence ID" value="NZ_JBBDGM010000005.1"/>
</dbReference>
<feature type="domain" description="O-antigen ligase-related" evidence="6">
    <location>
        <begin position="246"/>
        <end position="352"/>
    </location>
</feature>
<feature type="transmembrane region" description="Helical" evidence="5">
    <location>
        <begin position="70"/>
        <end position="87"/>
    </location>
</feature>
<dbReference type="InterPro" id="IPR007016">
    <property type="entry name" value="O-antigen_ligase-rel_domated"/>
</dbReference>
<evidence type="ECO:0000256" key="2">
    <source>
        <dbReference type="ARBA" id="ARBA00022692"/>
    </source>
</evidence>
<proteinExistence type="predicted"/>
<evidence type="ECO:0000313" key="7">
    <source>
        <dbReference type="EMBL" id="MEJ1088240.1"/>
    </source>
</evidence>
<keyword evidence="2 5" id="KW-0812">Transmembrane</keyword>
<feature type="transmembrane region" description="Helical" evidence="5">
    <location>
        <begin position="359"/>
        <end position="383"/>
    </location>
</feature>
<gene>
    <name evidence="7" type="ORF">WDU99_07925</name>
</gene>
<feature type="transmembrane region" description="Helical" evidence="5">
    <location>
        <begin position="148"/>
        <end position="166"/>
    </location>
</feature>
<feature type="transmembrane region" description="Helical" evidence="5">
    <location>
        <begin position="218"/>
        <end position="234"/>
    </location>
</feature>
<evidence type="ECO:0000256" key="3">
    <source>
        <dbReference type="ARBA" id="ARBA00022989"/>
    </source>
</evidence>
<dbReference type="Proteomes" id="UP001371224">
    <property type="component" value="Unassembled WGS sequence"/>
</dbReference>
<keyword evidence="7" id="KW-0436">Ligase</keyword>
<protein>
    <submittedName>
        <fullName evidence="7">O-antigen ligase family protein</fullName>
    </submittedName>
</protein>
<keyword evidence="4 5" id="KW-0472">Membrane</keyword>
<accession>A0ABU8LB64</accession>
<sequence>MAVPMNALARLRAAAPDLWAGLWRWTLIALGVAAATYLLLDRAAGADFVTACVLAGLVVGAVLTRSEPLAIALMATPAIVIAARVGIVPGGLTVSDAALAVAFGVAILLGNRDYSPPMRALLWLNAIYQFATLFTVIVNPFAANTIEWFHAWLLVSGALIVGWAIGRAGKARLALTLLLLMAAVYALGTFFTAIGQWLHGDFFGAVYPTWPWPQHKNAAGTTLAFCAFIAYVNPDWARLSRRWMRLAFWVFVAAMVLTQSRQAAIGLVVALLIYTLRQGAAKHILLAVALAVPGIFLVVQSVIEQVESQNKFNSVYQRLDWLREVYALWKHEPIFGHGLRYWYVHPTANFQPPQAEVEVVASAGLVGLLGFAIMWVGVIIVLWRVNPRFGMLAFGVVLARIVQAQFDLFWVAVQVSTPFLIAGICLGAQAYERARNPDADDWWAHRRDTRARDRAVKAKPVSHTAARRLARSGIRV</sequence>
<dbReference type="EMBL" id="JBBDGM010000005">
    <property type="protein sequence ID" value="MEJ1088240.1"/>
    <property type="molecule type" value="Genomic_DNA"/>
</dbReference>
<keyword evidence="8" id="KW-1185">Reference proteome</keyword>
<keyword evidence="3 5" id="KW-1133">Transmembrane helix</keyword>
<dbReference type="PANTHER" id="PTHR37422">
    <property type="entry name" value="TEICHURONIC ACID BIOSYNTHESIS PROTEIN TUAE"/>
    <property type="match status" value="1"/>
</dbReference>
<feature type="transmembrane region" description="Helical" evidence="5">
    <location>
        <begin position="280"/>
        <end position="303"/>
    </location>
</feature>
<feature type="transmembrane region" description="Helical" evidence="5">
    <location>
        <begin position="93"/>
        <end position="110"/>
    </location>
</feature>
<feature type="transmembrane region" description="Helical" evidence="5">
    <location>
        <begin position="408"/>
        <end position="428"/>
    </location>
</feature>
<comment type="caution">
    <text evidence="7">The sequence shown here is derived from an EMBL/GenBank/DDBJ whole genome shotgun (WGS) entry which is preliminary data.</text>
</comment>
<feature type="transmembrane region" description="Helical" evidence="5">
    <location>
        <begin position="46"/>
        <end position="63"/>
    </location>
</feature>
<evidence type="ECO:0000256" key="1">
    <source>
        <dbReference type="ARBA" id="ARBA00004141"/>
    </source>
</evidence>
<dbReference type="GO" id="GO:0016874">
    <property type="term" value="F:ligase activity"/>
    <property type="evidence" value="ECO:0007669"/>
    <property type="project" value="UniProtKB-KW"/>
</dbReference>
<dbReference type="PANTHER" id="PTHR37422:SF23">
    <property type="entry name" value="TEICHURONIC ACID BIOSYNTHESIS PROTEIN TUAE"/>
    <property type="match status" value="1"/>
</dbReference>
<feature type="transmembrane region" description="Helical" evidence="5">
    <location>
        <begin position="246"/>
        <end position="274"/>
    </location>
</feature>